<sequence>MLARTPGGTSTAGRQWPIAPTRRQPQIDTAPRPYGAPYAPPEAGPLFPGTGLARVNPPFGAEYCPRLSGIREGWAWHMRSSPGGRARPPGRRSGPTWWCARWGSRRGCG</sequence>
<feature type="region of interest" description="Disordered" evidence="1">
    <location>
        <begin position="1"/>
        <end position="42"/>
    </location>
</feature>
<dbReference type="Proteomes" id="UP001500886">
    <property type="component" value="Unassembled WGS sequence"/>
</dbReference>
<gene>
    <name evidence="2" type="ORF">GCM10010315_56990</name>
</gene>
<reference evidence="3" key="1">
    <citation type="journal article" date="2019" name="Int. J. Syst. Evol. Microbiol.">
        <title>The Global Catalogue of Microorganisms (GCM) 10K type strain sequencing project: providing services to taxonomists for standard genome sequencing and annotation.</title>
        <authorList>
            <consortium name="The Broad Institute Genomics Platform"/>
            <consortium name="The Broad Institute Genome Sequencing Center for Infectious Disease"/>
            <person name="Wu L."/>
            <person name="Ma J."/>
        </authorList>
    </citation>
    <scope>NUCLEOTIDE SEQUENCE [LARGE SCALE GENOMIC DNA]</scope>
    <source>
        <strain evidence="3">JCM 4542</strain>
    </source>
</reference>
<evidence type="ECO:0000313" key="2">
    <source>
        <dbReference type="EMBL" id="GAA2725279.1"/>
    </source>
</evidence>
<keyword evidence="3" id="KW-1185">Reference proteome</keyword>
<name>A0ABP6GPS2_9ACTN</name>
<proteinExistence type="predicted"/>
<dbReference type="EMBL" id="BAAASL010000029">
    <property type="protein sequence ID" value="GAA2725279.1"/>
    <property type="molecule type" value="Genomic_DNA"/>
</dbReference>
<accession>A0ABP6GPS2</accession>
<organism evidence="2 3">
    <name type="scientific">Streptomyces luteosporeus</name>
    <dbReference type="NCBI Taxonomy" id="173856"/>
    <lineage>
        <taxon>Bacteria</taxon>
        <taxon>Bacillati</taxon>
        <taxon>Actinomycetota</taxon>
        <taxon>Actinomycetes</taxon>
        <taxon>Kitasatosporales</taxon>
        <taxon>Streptomycetaceae</taxon>
        <taxon>Streptomyces</taxon>
    </lineage>
</organism>
<evidence type="ECO:0000256" key="1">
    <source>
        <dbReference type="SAM" id="MobiDB-lite"/>
    </source>
</evidence>
<evidence type="ECO:0000313" key="3">
    <source>
        <dbReference type="Proteomes" id="UP001500886"/>
    </source>
</evidence>
<comment type="caution">
    <text evidence="2">The sequence shown here is derived from an EMBL/GenBank/DDBJ whole genome shotgun (WGS) entry which is preliminary data.</text>
</comment>
<protein>
    <submittedName>
        <fullName evidence="2">Uncharacterized protein</fullName>
    </submittedName>
</protein>